<dbReference type="GO" id="GO:0042073">
    <property type="term" value="P:intraciliary transport"/>
    <property type="evidence" value="ECO:0007669"/>
    <property type="project" value="TreeGrafter"/>
</dbReference>
<dbReference type="PANTHER" id="PTHR16650:SF10">
    <property type="entry name" value="LEBERCILIN"/>
    <property type="match status" value="1"/>
</dbReference>
<feature type="domain" description="Lebercilin" evidence="5">
    <location>
        <begin position="102"/>
        <end position="294"/>
    </location>
</feature>
<feature type="region of interest" description="Disordered" evidence="4">
    <location>
        <begin position="73"/>
        <end position="96"/>
    </location>
</feature>
<protein>
    <submittedName>
        <fullName evidence="7 8">Lebercilin</fullName>
    </submittedName>
</protein>
<evidence type="ECO:0000313" key="7">
    <source>
        <dbReference type="RefSeq" id="XP_020661823.2"/>
    </source>
</evidence>
<evidence type="ECO:0000259" key="5">
    <source>
        <dbReference type="Pfam" id="PF15619"/>
    </source>
</evidence>
<sequence>MGERGRSLDSEHYRKSDSDKSSNSYYSDDDSSHSSDHLPTISTQSTNTGGKNSKTQHLKSLAHYQATKQIASKYAPSKRGSHWGFRSQSLNRDSPSQDISLVTKRVLSARLLKIKELRNELTELHVKLDELQKENRVLKRLQYRHEKALHKFEDTENEISKLLAQHNDEMRVLRERLRKSQEKEQTTERKLRASEDELYKVKGSLQKLRKLAEDRHLPERDELARKLALAESRLDDSEKRIKDLERNLELSNSSFQRQLHSEKKKLHEVQEENKAYQEEVQRLNQKLKEKEKELDAKNIYANRMSKVSPKKDPDITPRKKGVNKNVKREIQITKGVQTTGYFSPIEFPLPPDFITDEIPEEKENDAHLVTEQIVEKDWNGQAEHFQQEENSEREEQLKSDQELQVLEEGAKKLKYEWEKEEFGRKKKEDGILLEKDEKGKMETELHNLENGTQNSDIAEAERQKEILLAKMHEIDRETQLNIRAASQDYNTNSVTVSYSLDKSKGQYQFSGTAEKLLNGFQEYDQHSSVVKGETRKQQVTQTTYSDLTFGSYVPSFGKVSGRPSLLNQKNDFLDEFPKEDVSFDTKRDRKSNLMEQLFGSSANTISPSKRTDLGAFKEDSATNNAFQGKGTKVQDESHLFFGETKSFNSKRHRLQHTTSKPAVKILDYLEDEVEEVLLQ</sequence>
<evidence type="ECO:0000256" key="2">
    <source>
        <dbReference type="ARBA" id="ARBA00023054"/>
    </source>
</evidence>
<evidence type="ECO:0000256" key="3">
    <source>
        <dbReference type="SAM" id="Coils"/>
    </source>
</evidence>
<evidence type="ECO:0000313" key="6">
    <source>
        <dbReference type="Proteomes" id="UP001652642"/>
    </source>
</evidence>
<dbReference type="InterPro" id="IPR026188">
    <property type="entry name" value="Lebercilin-like"/>
</dbReference>
<keyword evidence="6" id="KW-1185">Reference proteome</keyword>
<proteinExistence type="inferred from homology"/>
<feature type="region of interest" description="Disordered" evidence="4">
    <location>
        <begin position="1"/>
        <end position="59"/>
    </location>
</feature>
<dbReference type="RefSeq" id="XP_020661823.2">
    <property type="nucleotide sequence ID" value="XM_020806164.2"/>
</dbReference>
<feature type="compositionally biased region" description="Polar residues" evidence="4">
    <location>
        <begin position="86"/>
        <end position="96"/>
    </location>
</feature>
<dbReference type="Pfam" id="PF15619">
    <property type="entry name" value="Lebercilin"/>
    <property type="match status" value="1"/>
</dbReference>
<dbReference type="RefSeq" id="XP_072855438.1">
    <property type="nucleotide sequence ID" value="XM_072999337.1"/>
</dbReference>
<name>A0A6J0UP62_9SAUR</name>
<feature type="compositionally biased region" description="Polar residues" evidence="4">
    <location>
        <begin position="40"/>
        <end position="55"/>
    </location>
</feature>
<dbReference type="KEGG" id="pvt:110085743"/>
<dbReference type="OrthoDB" id="2123794at2759"/>
<dbReference type="Proteomes" id="UP001652642">
    <property type="component" value="Chromosome 1"/>
</dbReference>
<feature type="coiled-coil region" evidence="3">
    <location>
        <begin position="114"/>
        <end position="300"/>
    </location>
</feature>
<dbReference type="InterPro" id="IPR028933">
    <property type="entry name" value="Lebercilin_dom"/>
</dbReference>
<evidence type="ECO:0000256" key="1">
    <source>
        <dbReference type="ARBA" id="ARBA00010229"/>
    </source>
</evidence>
<dbReference type="PANTHER" id="PTHR16650">
    <property type="entry name" value="C21ORF13-RELATED"/>
    <property type="match status" value="1"/>
</dbReference>
<evidence type="ECO:0000313" key="8">
    <source>
        <dbReference type="RefSeq" id="XP_072855438.1"/>
    </source>
</evidence>
<dbReference type="AlphaFoldDB" id="A0A6J0UP62"/>
<reference evidence="6 7" key="1">
    <citation type="submission" date="2025-05" db="UniProtKB">
        <authorList>
            <consortium name="RefSeq"/>
        </authorList>
    </citation>
    <scope>NUCLEOTIDE SEQUENCE [LARGE SCALE GENOMIC DNA]</scope>
</reference>
<dbReference type="GO" id="GO:0005930">
    <property type="term" value="C:axoneme"/>
    <property type="evidence" value="ECO:0007669"/>
    <property type="project" value="TreeGrafter"/>
</dbReference>
<evidence type="ECO:0000256" key="4">
    <source>
        <dbReference type="SAM" id="MobiDB-lite"/>
    </source>
</evidence>
<organism evidence="6 7">
    <name type="scientific">Pogona vitticeps</name>
    <name type="common">central bearded dragon</name>
    <dbReference type="NCBI Taxonomy" id="103695"/>
    <lineage>
        <taxon>Eukaryota</taxon>
        <taxon>Metazoa</taxon>
        <taxon>Chordata</taxon>
        <taxon>Craniata</taxon>
        <taxon>Vertebrata</taxon>
        <taxon>Euteleostomi</taxon>
        <taxon>Lepidosauria</taxon>
        <taxon>Squamata</taxon>
        <taxon>Bifurcata</taxon>
        <taxon>Unidentata</taxon>
        <taxon>Episquamata</taxon>
        <taxon>Toxicofera</taxon>
        <taxon>Iguania</taxon>
        <taxon>Acrodonta</taxon>
        <taxon>Agamidae</taxon>
        <taxon>Amphibolurinae</taxon>
        <taxon>Pogona</taxon>
    </lineage>
</organism>
<comment type="similarity">
    <text evidence="1">Belongs to the LCA5 family.</text>
</comment>
<dbReference type="GeneID" id="110085743"/>
<gene>
    <name evidence="7 8" type="primary">LCA5</name>
</gene>
<accession>A0A6J0UP62</accession>
<feature type="compositionally biased region" description="Basic and acidic residues" evidence="4">
    <location>
        <begin position="1"/>
        <end position="20"/>
    </location>
</feature>
<keyword evidence="2 3" id="KW-0175">Coiled coil</keyword>
<dbReference type="CTD" id="167691"/>